<sequence length="90" mass="9896">MIYERSHGPGFFRQAARLGNTDCTPVVTWEPISADKDQDYPQCVQTSTDAIGKAVDQAMNHQTTGSDSRQRPSSKPSSRAWARSGPGRSR</sequence>
<reference evidence="3" key="1">
    <citation type="journal article" date="2019" name="Int. J. Syst. Evol. Microbiol.">
        <title>The Global Catalogue of Microorganisms (GCM) 10K type strain sequencing project: providing services to taxonomists for standard genome sequencing and annotation.</title>
        <authorList>
            <consortium name="The Broad Institute Genomics Platform"/>
            <consortium name="The Broad Institute Genome Sequencing Center for Infectious Disease"/>
            <person name="Wu L."/>
            <person name="Ma J."/>
        </authorList>
    </citation>
    <scope>NUCLEOTIDE SEQUENCE [LARGE SCALE GENOMIC DNA]</scope>
    <source>
        <strain evidence="3">JCM 16013</strain>
    </source>
</reference>
<proteinExistence type="predicted"/>
<comment type="caution">
    <text evidence="2">The sequence shown here is derived from an EMBL/GenBank/DDBJ whole genome shotgun (WGS) entry which is preliminary data.</text>
</comment>
<evidence type="ECO:0000313" key="2">
    <source>
        <dbReference type="EMBL" id="GAA1978859.1"/>
    </source>
</evidence>
<keyword evidence="3" id="KW-1185">Reference proteome</keyword>
<dbReference type="Proteomes" id="UP001499854">
    <property type="component" value="Unassembled WGS sequence"/>
</dbReference>
<protein>
    <submittedName>
        <fullName evidence="2">Uncharacterized protein</fullName>
    </submittedName>
</protein>
<name>A0ABP5DES3_9ACTN</name>
<dbReference type="EMBL" id="BAAAQM010000025">
    <property type="protein sequence ID" value="GAA1978859.1"/>
    <property type="molecule type" value="Genomic_DNA"/>
</dbReference>
<evidence type="ECO:0000313" key="3">
    <source>
        <dbReference type="Proteomes" id="UP001499854"/>
    </source>
</evidence>
<evidence type="ECO:0000256" key="1">
    <source>
        <dbReference type="SAM" id="MobiDB-lite"/>
    </source>
</evidence>
<feature type="region of interest" description="Disordered" evidence="1">
    <location>
        <begin position="60"/>
        <end position="90"/>
    </location>
</feature>
<organism evidence="2 3">
    <name type="scientific">Catenulispora subtropica</name>
    <dbReference type="NCBI Taxonomy" id="450798"/>
    <lineage>
        <taxon>Bacteria</taxon>
        <taxon>Bacillati</taxon>
        <taxon>Actinomycetota</taxon>
        <taxon>Actinomycetes</taxon>
        <taxon>Catenulisporales</taxon>
        <taxon>Catenulisporaceae</taxon>
        <taxon>Catenulispora</taxon>
    </lineage>
</organism>
<gene>
    <name evidence="2" type="ORF">GCM10009838_44710</name>
</gene>
<accession>A0ABP5DES3</accession>